<organism evidence="3 4">
    <name type="scientific">Lachnellula willkommii</name>
    <dbReference type="NCBI Taxonomy" id="215461"/>
    <lineage>
        <taxon>Eukaryota</taxon>
        <taxon>Fungi</taxon>
        <taxon>Dikarya</taxon>
        <taxon>Ascomycota</taxon>
        <taxon>Pezizomycotina</taxon>
        <taxon>Leotiomycetes</taxon>
        <taxon>Helotiales</taxon>
        <taxon>Lachnaceae</taxon>
        <taxon>Lachnellula</taxon>
    </lineage>
</organism>
<feature type="chain" id="PRO_5021934177" evidence="2">
    <location>
        <begin position="19"/>
        <end position="132"/>
    </location>
</feature>
<evidence type="ECO:0000256" key="1">
    <source>
        <dbReference type="SAM" id="MobiDB-lite"/>
    </source>
</evidence>
<feature type="signal peptide" evidence="2">
    <location>
        <begin position="1"/>
        <end position="18"/>
    </location>
</feature>
<evidence type="ECO:0000256" key="2">
    <source>
        <dbReference type="SAM" id="SignalP"/>
    </source>
</evidence>
<accession>A0A559MK56</accession>
<protein>
    <submittedName>
        <fullName evidence="3">Uncharacterized protein</fullName>
    </submittedName>
</protein>
<feature type="region of interest" description="Disordered" evidence="1">
    <location>
        <begin position="28"/>
        <end position="112"/>
    </location>
</feature>
<keyword evidence="2" id="KW-0732">Signal</keyword>
<reference evidence="3 4" key="1">
    <citation type="submission" date="2018-05" db="EMBL/GenBank/DDBJ databases">
        <title>Genome sequencing and assembly of the regulated plant pathogen Lachnellula willkommii and related sister species for the development of diagnostic species identification markers.</title>
        <authorList>
            <person name="Giroux E."/>
            <person name="Bilodeau G."/>
        </authorList>
    </citation>
    <scope>NUCLEOTIDE SEQUENCE [LARGE SCALE GENOMIC DNA]</scope>
    <source>
        <strain evidence="3 4">CBS 172.35</strain>
    </source>
</reference>
<dbReference type="Proteomes" id="UP000315522">
    <property type="component" value="Unassembled WGS sequence"/>
</dbReference>
<evidence type="ECO:0000313" key="3">
    <source>
        <dbReference type="EMBL" id="TVY93345.1"/>
    </source>
</evidence>
<comment type="caution">
    <text evidence="3">The sequence shown here is derived from an EMBL/GenBank/DDBJ whole genome shotgun (WGS) entry which is preliminary data.</text>
</comment>
<proteinExistence type="predicted"/>
<gene>
    <name evidence="3" type="ORF">LAWI1_G002202</name>
</gene>
<dbReference type="EMBL" id="QGML01000146">
    <property type="protein sequence ID" value="TVY93345.1"/>
    <property type="molecule type" value="Genomic_DNA"/>
</dbReference>
<feature type="compositionally biased region" description="Low complexity" evidence="1">
    <location>
        <begin position="28"/>
        <end position="50"/>
    </location>
</feature>
<dbReference type="AlphaFoldDB" id="A0A559MK56"/>
<keyword evidence="4" id="KW-1185">Reference proteome</keyword>
<feature type="compositionally biased region" description="Low complexity" evidence="1">
    <location>
        <begin position="61"/>
        <end position="103"/>
    </location>
</feature>
<feature type="non-terminal residue" evidence="3">
    <location>
        <position position="132"/>
    </location>
</feature>
<name>A0A559MK56_9HELO</name>
<sequence length="132" mass="12502">MKAFTITTLLNLALLVSAVPPFALGAKTSATTPARNSSAANASPTQTAPPHAAPPRRESARASNSTSTSDTTPASSSSASNVAAAAVASGSAAAGTNSAGGPAFDPSGAKNVGNAAGVQFIGGQCLSGADCA</sequence>
<evidence type="ECO:0000313" key="4">
    <source>
        <dbReference type="Proteomes" id="UP000315522"/>
    </source>
</evidence>